<reference evidence="2" key="1">
    <citation type="submission" date="2025-08" db="UniProtKB">
        <authorList>
            <consortium name="RefSeq"/>
        </authorList>
    </citation>
    <scope>IDENTIFICATION</scope>
    <source>
        <tissue evidence="2">Whole sample</tissue>
    </source>
</reference>
<dbReference type="RefSeq" id="XP_022287216.1">
    <property type="nucleotide sequence ID" value="XM_022431508.1"/>
</dbReference>
<dbReference type="KEGG" id="cvn:111099970"/>
<accession>A0A8B8A6Y6</accession>
<dbReference type="OrthoDB" id="6112280at2759"/>
<sequence length="192" mass="22449">MASMLEYDSIMRGNNFRVCPIRPVKFDWSVKGYHAFRIRPHPEINLNVELEDNNPYDPNAMKVCFPTLQHIPQHLHDAVIQDNPQQRVRHIAGKQIGRCPANLCRAFRLMSEREYVTSIVCKCSGEVVQSTTPHLHQQYRRRRGNERHDQPGGGAELKCFYIVYIKRQHFEAAMHILEECLPLVELNQRLYA</sequence>
<keyword evidence="1" id="KW-1185">Reference proteome</keyword>
<organism evidence="1 2">
    <name type="scientific">Crassostrea virginica</name>
    <name type="common">Eastern oyster</name>
    <dbReference type="NCBI Taxonomy" id="6565"/>
    <lineage>
        <taxon>Eukaryota</taxon>
        <taxon>Metazoa</taxon>
        <taxon>Spiralia</taxon>
        <taxon>Lophotrochozoa</taxon>
        <taxon>Mollusca</taxon>
        <taxon>Bivalvia</taxon>
        <taxon>Autobranchia</taxon>
        <taxon>Pteriomorphia</taxon>
        <taxon>Ostreida</taxon>
        <taxon>Ostreoidea</taxon>
        <taxon>Ostreidae</taxon>
        <taxon>Crassostrea</taxon>
    </lineage>
</organism>
<protein>
    <submittedName>
        <fullName evidence="2">Uncharacterized protein LOC111099970</fullName>
    </submittedName>
</protein>
<proteinExistence type="predicted"/>
<gene>
    <name evidence="2" type="primary">LOC111099970</name>
</gene>
<dbReference type="AlphaFoldDB" id="A0A8B8A6Y6"/>
<evidence type="ECO:0000313" key="1">
    <source>
        <dbReference type="Proteomes" id="UP000694844"/>
    </source>
</evidence>
<dbReference type="GeneID" id="111099970"/>
<name>A0A8B8A6Y6_CRAVI</name>
<evidence type="ECO:0000313" key="2">
    <source>
        <dbReference type="RefSeq" id="XP_022287216.1"/>
    </source>
</evidence>
<dbReference type="Proteomes" id="UP000694844">
    <property type="component" value="Chromosome 6"/>
</dbReference>